<dbReference type="AlphaFoldDB" id="A0A423TX75"/>
<dbReference type="InterPro" id="IPR001849">
    <property type="entry name" value="PH_domain"/>
</dbReference>
<keyword evidence="14" id="KW-1185">Reference proteome</keyword>
<dbReference type="Pfam" id="PF00169">
    <property type="entry name" value="PH"/>
    <property type="match status" value="1"/>
</dbReference>
<dbReference type="Gene3D" id="1.20.900.10">
    <property type="entry name" value="Dbl homology (DH) domain"/>
    <property type="match status" value="1"/>
</dbReference>
<organism evidence="13 14">
    <name type="scientific">Penaeus vannamei</name>
    <name type="common">Whiteleg shrimp</name>
    <name type="synonym">Litopenaeus vannamei</name>
    <dbReference type="NCBI Taxonomy" id="6689"/>
    <lineage>
        <taxon>Eukaryota</taxon>
        <taxon>Metazoa</taxon>
        <taxon>Ecdysozoa</taxon>
        <taxon>Arthropoda</taxon>
        <taxon>Crustacea</taxon>
        <taxon>Multicrustacea</taxon>
        <taxon>Malacostraca</taxon>
        <taxon>Eumalacostraca</taxon>
        <taxon>Eucarida</taxon>
        <taxon>Decapoda</taxon>
        <taxon>Dendrobranchiata</taxon>
        <taxon>Penaeoidea</taxon>
        <taxon>Penaeidae</taxon>
        <taxon>Penaeus</taxon>
    </lineage>
</organism>
<feature type="compositionally biased region" description="Acidic residues" evidence="9">
    <location>
        <begin position="79"/>
        <end position="90"/>
    </location>
</feature>
<keyword evidence="2" id="KW-0963">Cytoplasm</keyword>
<feature type="compositionally biased region" description="Low complexity" evidence="9">
    <location>
        <begin position="555"/>
        <end position="575"/>
    </location>
</feature>
<dbReference type="PROSITE" id="PS50010">
    <property type="entry name" value="DH_2"/>
    <property type="match status" value="1"/>
</dbReference>
<dbReference type="CDD" id="cd13388">
    <property type="entry name" value="PH1_FGD1-4_like"/>
    <property type="match status" value="1"/>
</dbReference>
<proteinExistence type="predicted"/>
<feature type="compositionally biased region" description="Low complexity" evidence="9">
    <location>
        <begin position="67"/>
        <end position="77"/>
    </location>
</feature>
<dbReference type="SMART" id="SM00233">
    <property type="entry name" value="PH"/>
    <property type="match status" value="2"/>
</dbReference>
<dbReference type="SMART" id="SM00064">
    <property type="entry name" value="FYVE"/>
    <property type="match status" value="1"/>
</dbReference>
<dbReference type="Pfam" id="PF22697">
    <property type="entry name" value="SOS1_NGEF_PH"/>
    <property type="match status" value="1"/>
</dbReference>
<comment type="caution">
    <text evidence="13">The sequence shown here is derived from an EMBL/GenBank/DDBJ whole genome shotgun (WGS) entry which is preliminary data.</text>
</comment>
<feature type="compositionally biased region" description="Polar residues" evidence="9">
    <location>
        <begin position="636"/>
        <end position="647"/>
    </location>
</feature>
<dbReference type="STRING" id="6689.A0A423TX75"/>
<reference evidence="13 14" key="1">
    <citation type="submission" date="2018-04" db="EMBL/GenBank/DDBJ databases">
        <authorList>
            <person name="Zhang X."/>
            <person name="Yuan J."/>
            <person name="Li F."/>
            <person name="Xiang J."/>
        </authorList>
    </citation>
    <scope>NUCLEOTIDE SEQUENCE [LARGE SCALE GENOMIC DNA]</scope>
    <source>
        <tissue evidence="13">Muscle</tissue>
    </source>
</reference>
<feature type="domain" description="PH" evidence="10">
    <location>
        <begin position="1072"/>
        <end position="1175"/>
    </location>
</feature>
<dbReference type="Gene3D" id="2.30.29.30">
    <property type="entry name" value="Pleckstrin-homology domain (PH domain)/Phosphotyrosine-binding domain (PTB)"/>
    <property type="match status" value="2"/>
</dbReference>
<feature type="domain" description="FYVE-type" evidence="12">
    <location>
        <begin position="1016"/>
        <end position="1066"/>
    </location>
</feature>
<evidence type="ECO:0000259" key="12">
    <source>
        <dbReference type="PROSITE" id="PS50178"/>
    </source>
</evidence>
<feature type="compositionally biased region" description="Acidic residues" evidence="9">
    <location>
        <begin position="522"/>
        <end position="538"/>
    </location>
</feature>
<dbReference type="PANTHER" id="PTHR12673:SF241">
    <property type="entry name" value="DH DOMAIN-CONTAINING PROTEIN"/>
    <property type="match status" value="1"/>
</dbReference>
<feature type="compositionally biased region" description="Basic and acidic residues" evidence="9">
    <location>
        <begin position="406"/>
        <end position="427"/>
    </location>
</feature>
<dbReference type="InterPro" id="IPR013083">
    <property type="entry name" value="Znf_RING/FYVE/PHD"/>
</dbReference>
<reference evidence="13 14" key="2">
    <citation type="submission" date="2019-01" db="EMBL/GenBank/DDBJ databases">
        <title>The decoding of complex shrimp genome reveals the adaptation for benthos swimmer, frequently molting mechanism and breeding impact on genome.</title>
        <authorList>
            <person name="Sun Y."/>
            <person name="Gao Y."/>
            <person name="Yu Y."/>
        </authorList>
    </citation>
    <scope>NUCLEOTIDE SEQUENCE [LARGE SCALE GENOMIC DNA]</scope>
    <source>
        <tissue evidence="13">Muscle</tissue>
    </source>
</reference>
<protein>
    <submittedName>
        <fullName evidence="13">FYVE, RhoGEF and PH domain-containing protein 4</fullName>
    </submittedName>
</protein>
<evidence type="ECO:0000256" key="2">
    <source>
        <dbReference type="ARBA" id="ARBA00022490"/>
    </source>
</evidence>
<feature type="compositionally biased region" description="Gly residues" evidence="9">
    <location>
        <begin position="428"/>
        <end position="437"/>
    </location>
</feature>
<dbReference type="InterPro" id="IPR051092">
    <property type="entry name" value="FYVE_RhoGEF_PH"/>
</dbReference>
<dbReference type="PANTHER" id="PTHR12673">
    <property type="entry name" value="FACIOGENITAL DYSPLASIA PROTEIN"/>
    <property type="match status" value="1"/>
</dbReference>
<dbReference type="GO" id="GO:0046847">
    <property type="term" value="P:filopodium assembly"/>
    <property type="evidence" value="ECO:0007669"/>
    <property type="project" value="TreeGrafter"/>
</dbReference>
<gene>
    <name evidence="13" type="ORF">C7M84_000192</name>
</gene>
<feature type="region of interest" description="Disordered" evidence="9">
    <location>
        <begin position="378"/>
        <end position="506"/>
    </location>
</feature>
<evidence type="ECO:0000256" key="5">
    <source>
        <dbReference type="ARBA" id="ARBA00022771"/>
    </source>
</evidence>
<dbReference type="InterPro" id="IPR055251">
    <property type="entry name" value="SOS1_NGEF_PH"/>
</dbReference>
<evidence type="ECO:0000256" key="1">
    <source>
        <dbReference type="ARBA" id="ARBA00004245"/>
    </source>
</evidence>
<dbReference type="GO" id="GO:0005856">
    <property type="term" value="C:cytoskeleton"/>
    <property type="evidence" value="ECO:0007669"/>
    <property type="project" value="UniProtKB-SubCell"/>
</dbReference>
<dbReference type="Pfam" id="PF01363">
    <property type="entry name" value="FYVE"/>
    <property type="match status" value="1"/>
</dbReference>
<dbReference type="OrthoDB" id="245697at2759"/>
<keyword evidence="7" id="KW-0206">Cytoskeleton</keyword>
<dbReference type="EMBL" id="QCYY01001031">
    <property type="protein sequence ID" value="ROT81059.1"/>
    <property type="molecule type" value="Genomic_DNA"/>
</dbReference>
<feature type="region of interest" description="Disordered" evidence="9">
    <location>
        <begin position="522"/>
        <end position="649"/>
    </location>
</feature>
<dbReference type="GO" id="GO:0008270">
    <property type="term" value="F:zinc ion binding"/>
    <property type="evidence" value="ECO:0007669"/>
    <property type="project" value="UniProtKB-KW"/>
</dbReference>
<dbReference type="PROSITE" id="PS50003">
    <property type="entry name" value="PH_DOMAIN"/>
    <property type="match status" value="2"/>
</dbReference>
<dbReference type="SMART" id="SM00325">
    <property type="entry name" value="RhoGEF"/>
    <property type="match status" value="1"/>
</dbReference>
<dbReference type="SUPFAM" id="SSF48065">
    <property type="entry name" value="DBL homology domain (DH-domain)"/>
    <property type="match status" value="1"/>
</dbReference>
<evidence type="ECO:0000256" key="3">
    <source>
        <dbReference type="ARBA" id="ARBA00022658"/>
    </source>
</evidence>
<evidence type="ECO:0000259" key="10">
    <source>
        <dbReference type="PROSITE" id="PS50003"/>
    </source>
</evidence>
<dbReference type="GO" id="GO:0005085">
    <property type="term" value="F:guanyl-nucleotide exchange factor activity"/>
    <property type="evidence" value="ECO:0007669"/>
    <property type="project" value="UniProtKB-KW"/>
</dbReference>
<evidence type="ECO:0000313" key="13">
    <source>
        <dbReference type="EMBL" id="ROT81059.1"/>
    </source>
</evidence>
<feature type="compositionally biased region" description="Basic and acidic residues" evidence="9">
    <location>
        <begin position="387"/>
        <end position="398"/>
    </location>
</feature>
<dbReference type="GO" id="GO:0007010">
    <property type="term" value="P:cytoskeleton organization"/>
    <property type="evidence" value="ECO:0007669"/>
    <property type="project" value="TreeGrafter"/>
</dbReference>
<sequence>MHQRLFRRVYATTTECAVPHRLFRRVYTPGASSDAIPSSHQHLALHTTFLALTHFRSFLSKEGGGACPDEAAAAPECEGGGEEDAPEDGDAHEAFGPSGVADEEGDRSGGMCESRGGEAGAGTRRNGEPEVGGTEGTEPEGGTQGGREGRPPANGGCSSTAVAGEEGMFSDVTLNFMTGMSVMRNLFASLSDIPEDSGSSSSDLFPSLSLPTTCIDSSPLALPSPVSVTSPLFLPTTYVAPPSASPAAPSAASSTSWSSRVRQLVRKFSVSGGAGLLDNAGRFLNRGGGGGGSSEENEDEAMDHQPGWVRKRVSEIERIMRERALEREYLEDEKTRKDSFKNLRSDDEEGIGVRKESFCQEEEGARKDTVLLEMEKEVFADPEDFPESGHEKLRRGEGSEIVVMEYAREEREGDGGKENELETRGGPREGQGAGYANGGREDHKEGESEAGETEREDSEETLSEDGSEEDTNDEDDDGEPQVELRGQSRSRPASLYRYSSVRPRTIIMGLGVCTETQFFSEDFGEGVSETESEDEEEFVTPTGGVGGVAEGSTNTHQAQTSAHAQRSSSSRSGSRPPSPSAGKAQARSQSRPHSPLSDMDTESKRNSQAVSTEPSEIDDHSSVRSSDLESCHDLSSPRSSLLAQDTTSVHELDHTVDARKDKAYRIAHELLNTERTYVKVLHLIDQEFQFRVDQENRAHHLFPADIIPQMFSNVKSIYKLHHDFLLPQLEERMAQWEQNRRIGDIMKSFAPFLKMYTEYVRNFDNAMTIINSWQAKCPRFAAIMDEIHSMEVCGNLTLQHHMLSPVQRIPRYEMLLREYLKKLPEDSPDRHDTEKALHLVSTAANHANDAMKKIDKFEKLLEIQESLGGAVDLVSPTRELVKEGKIIKISARSGDHQERYVFLLTDLLLLCSPRLMGSRVMSGPQYRLRARYNVENLQVHEGDNLETANTFYIRDNNKSVELYTQTIEEKEQWLEALFRAIHETYQRKSSLKLHCNPDQRVVDLDLGQKQPTLIRSDSVTKCMECGSQFTMVRRKHHCRACGAVVCSKCSSFKASLAYDSGKNVRVSAAADGAVAQGFLQLKTHRKAWVKRWFALHTDFVLYSFKCDMDDQALTATPVPGFTVTHLQGTRNESGINDKEKERAFKLHHSKKQYIFLAASKEDSLRWVAALKKASQAELPSPVQ</sequence>
<name>A0A423TX75_PENVA</name>
<keyword evidence="5 8" id="KW-0863">Zinc-finger</keyword>
<dbReference type="InterPro" id="IPR000306">
    <property type="entry name" value="Znf_FYVE"/>
</dbReference>
<dbReference type="GO" id="GO:0005737">
    <property type="term" value="C:cytoplasm"/>
    <property type="evidence" value="ECO:0007669"/>
    <property type="project" value="TreeGrafter"/>
</dbReference>
<feature type="domain" description="DH" evidence="11">
    <location>
        <begin position="662"/>
        <end position="850"/>
    </location>
</feature>
<evidence type="ECO:0000313" key="14">
    <source>
        <dbReference type="Proteomes" id="UP000283509"/>
    </source>
</evidence>
<keyword evidence="3" id="KW-0344">Guanine-nucleotide releasing factor</keyword>
<dbReference type="Gene3D" id="3.30.40.10">
    <property type="entry name" value="Zinc/RING finger domain, C3HC4 (zinc finger)"/>
    <property type="match status" value="1"/>
</dbReference>
<dbReference type="InterPro" id="IPR000219">
    <property type="entry name" value="DH_dom"/>
</dbReference>
<dbReference type="Pfam" id="PF00621">
    <property type="entry name" value="RhoGEF"/>
    <property type="match status" value="1"/>
</dbReference>
<evidence type="ECO:0000256" key="8">
    <source>
        <dbReference type="PROSITE-ProRule" id="PRU00091"/>
    </source>
</evidence>
<dbReference type="InterPro" id="IPR035899">
    <property type="entry name" value="DBL_dom_sf"/>
</dbReference>
<evidence type="ECO:0000256" key="4">
    <source>
        <dbReference type="ARBA" id="ARBA00022723"/>
    </source>
</evidence>
<accession>A0A423TX75</accession>
<dbReference type="InterPro" id="IPR017455">
    <property type="entry name" value="Znf_FYVE-rel"/>
</dbReference>
<feature type="region of interest" description="Disordered" evidence="9">
    <location>
        <begin position="285"/>
        <end position="305"/>
    </location>
</feature>
<feature type="domain" description="PH" evidence="10">
    <location>
        <begin position="879"/>
        <end position="982"/>
    </location>
</feature>
<dbReference type="PROSITE" id="PS50178">
    <property type="entry name" value="ZF_FYVE"/>
    <property type="match status" value="1"/>
</dbReference>
<evidence type="ECO:0000259" key="11">
    <source>
        <dbReference type="PROSITE" id="PS50010"/>
    </source>
</evidence>
<evidence type="ECO:0000256" key="6">
    <source>
        <dbReference type="ARBA" id="ARBA00022833"/>
    </source>
</evidence>
<keyword evidence="6" id="KW-0862">Zinc</keyword>
<feature type="region of interest" description="Disordered" evidence="9">
    <location>
        <begin position="67"/>
        <end position="162"/>
    </location>
</feature>
<dbReference type="CDD" id="cd00160">
    <property type="entry name" value="RhoGEF"/>
    <property type="match status" value="1"/>
</dbReference>
<evidence type="ECO:0000256" key="9">
    <source>
        <dbReference type="SAM" id="MobiDB-lite"/>
    </source>
</evidence>
<dbReference type="InterPro" id="IPR011993">
    <property type="entry name" value="PH-like_dom_sf"/>
</dbReference>
<feature type="compositionally biased region" description="Basic and acidic residues" evidence="9">
    <location>
        <begin position="617"/>
        <end position="632"/>
    </location>
</feature>
<keyword evidence="4" id="KW-0479">Metal-binding</keyword>
<comment type="subcellular location">
    <subcellularLocation>
        <location evidence="1">Cytoplasm</location>
        <location evidence="1">Cytoskeleton</location>
    </subcellularLocation>
</comment>
<feature type="compositionally biased region" description="Acidic residues" evidence="9">
    <location>
        <begin position="448"/>
        <end position="480"/>
    </location>
</feature>
<evidence type="ECO:0000256" key="7">
    <source>
        <dbReference type="ARBA" id="ARBA00023212"/>
    </source>
</evidence>
<dbReference type="SUPFAM" id="SSF50729">
    <property type="entry name" value="PH domain-like"/>
    <property type="match status" value="2"/>
</dbReference>
<dbReference type="Proteomes" id="UP000283509">
    <property type="component" value="Unassembled WGS sequence"/>
</dbReference>